<dbReference type="PaxDb" id="6239-W06G6.2"/>
<dbReference type="AlphaFoldDB" id="Q9U339"/>
<name>Q9U339_CAEEL</name>
<accession>Q9U339</accession>
<gene>
    <name evidence="2" type="ORF">CELE_W06G6.2</name>
    <name evidence="2 4" type="ORF">W06G6.2</name>
</gene>
<feature type="compositionally biased region" description="Polar residues" evidence="1">
    <location>
        <begin position="23"/>
        <end position="48"/>
    </location>
</feature>
<reference evidence="2 3" key="1">
    <citation type="journal article" date="1998" name="Science">
        <title>Genome sequence of the nematode C. elegans: a platform for investigating biology.</title>
        <authorList>
            <consortium name="The C. elegans sequencing consortium"/>
            <person name="Sulson J.E."/>
            <person name="Waterston R."/>
        </authorList>
    </citation>
    <scope>NUCLEOTIDE SEQUENCE [LARGE SCALE GENOMIC DNA]</scope>
    <source>
        <strain evidence="2 3">Bristol N2</strain>
    </source>
</reference>
<dbReference type="Proteomes" id="UP000001940">
    <property type="component" value="Chromosome V"/>
</dbReference>
<evidence type="ECO:0000313" key="3">
    <source>
        <dbReference type="Proteomes" id="UP000001940"/>
    </source>
</evidence>
<dbReference type="GeneID" id="189255"/>
<protein>
    <submittedName>
        <fullName evidence="2">Transcriptional regulator</fullName>
    </submittedName>
</protein>
<dbReference type="RefSeq" id="NP_507206.2">
    <property type="nucleotide sequence ID" value="NM_074805.2"/>
</dbReference>
<dbReference type="HOGENOM" id="CLU_2322508_0_0_1"/>
<dbReference type="WormBase" id="W06G6.2">
    <property type="protein sequence ID" value="CE42886"/>
    <property type="gene ID" value="WBGene00012309"/>
</dbReference>
<dbReference type="AGR" id="WB:WBGene00012309"/>
<dbReference type="CTD" id="189255"/>
<dbReference type="UCSC" id="W06G6.2">
    <property type="organism name" value="c. elegans"/>
</dbReference>
<evidence type="ECO:0000313" key="2">
    <source>
        <dbReference type="EMBL" id="CAB63326.2"/>
    </source>
</evidence>
<sequence>MADASLNAESQYQDDTDHESRKLSSNPEPSGNQDASPQESPALNSMNTDGFGAGVETPTDRQHFFESLIQFYDAQPRRLMPRPEIPRFNAEVHVDNNDD</sequence>
<proteinExistence type="predicted"/>
<dbReference type="STRING" id="6239.W06G6.2.1"/>
<evidence type="ECO:0000313" key="4">
    <source>
        <dbReference type="WormBase" id="W06G6.2"/>
    </source>
</evidence>
<dbReference type="SMR" id="Q9U339"/>
<organism evidence="2 3">
    <name type="scientific">Caenorhabditis elegans</name>
    <dbReference type="NCBI Taxonomy" id="6239"/>
    <lineage>
        <taxon>Eukaryota</taxon>
        <taxon>Metazoa</taxon>
        <taxon>Ecdysozoa</taxon>
        <taxon>Nematoda</taxon>
        <taxon>Chromadorea</taxon>
        <taxon>Rhabditida</taxon>
        <taxon>Rhabditina</taxon>
        <taxon>Rhabditomorpha</taxon>
        <taxon>Rhabditoidea</taxon>
        <taxon>Rhabditidae</taxon>
        <taxon>Peloderinae</taxon>
        <taxon>Caenorhabditis</taxon>
    </lineage>
</organism>
<evidence type="ECO:0000256" key="1">
    <source>
        <dbReference type="SAM" id="MobiDB-lite"/>
    </source>
</evidence>
<keyword evidence="3" id="KW-1185">Reference proteome</keyword>
<dbReference type="EMBL" id="BX284605">
    <property type="protein sequence ID" value="CAB63326.2"/>
    <property type="molecule type" value="Genomic_DNA"/>
</dbReference>
<feature type="region of interest" description="Disordered" evidence="1">
    <location>
        <begin position="1"/>
        <end position="59"/>
    </location>
</feature>
<dbReference type="KEGG" id="cel:CELE_W06G6.2"/>
<dbReference type="InParanoid" id="Q9U339"/>